<evidence type="ECO:0000313" key="5">
    <source>
        <dbReference type="Proteomes" id="UP000476332"/>
    </source>
</evidence>
<dbReference type="GO" id="GO:0043709">
    <property type="term" value="P:cell adhesion involved in single-species biofilm formation"/>
    <property type="evidence" value="ECO:0007669"/>
    <property type="project" value="TreeGrafter"/>
</dbReference>
<protein>
    <recommendedName>
        <fullName evidence="1">diguanylate cyclase</fullName>
        <ecNumber evidence="1">2.7.7.65</ecNumber>
    </recommendedName>
</protein>
<accession>A0A6L9MNQ0</accession>
<dbReference type="GO" id="GO:0052621">
    <property type="term" value="F:diguanylate cyclase activity"/>
    <property type="evidence" value="ECO:0007669"/>
    <property type="project" value="UniProtKB-EC"/>
</dbReference>
<dbReference type="Proteomes" id="UP000476332">
    <property type="component" value="Unassembled WGS sequence"/>
</dbReference>
<feature type="domain" description="GGDEF" evidence="3">
    <location>
        <begin position="26"/>
        <end position="79"/>
    </location>
</feature>
<proteinExistence type="predicted"/>
<dbReference type="PROSITE" id="PS50887">
    <property type="entry name" value="GGDEF"/>
    <property type="match status" value="1"/>
</dbReference>
<dbReference type="GO" id="GO:1902201">
    <property type="term" value="P:negative regulation of bacterial-type flagellum-dependent cell motility"/>
    <property type="evidence" value="ECO:0007669"/>
    <property type="project" value="TreeGrafter"/>
</dbReference>
<reference evidence="4 5" key="1">
    <citation type="submission" date="2020-01" db="EMBL/GenBank/DDBJ databases">
        <title>Genomes of bacteria type strains.</title>
        <authorList>
            <person name="Chen J."/>
            <person name="Zhu S."/>
            <person name="Chen J."/>
        </authorList>
    </citation>
    <scope>NUCLEOTIDE SEQUENCE [LARGE SCALE GENOMIC DNA]</scope>
    <source>
        <strain evidence="4 5">KCTC 52919</strain>
    </source>
</reference>
<evidence type="ECO:0000259" key="3">
    <source>
        <dbReference type="PROSITE" id="PS50887"/>
    </source>
</evidence>
<dbReference type="Gene3D" id="3.30.70.270">
    <property type="match status" value="1"/>
</dbReference>
<comment type="catalytic activity">
    <reaction evidence="2">
        <text>2 GTP = 3',3'-c-di-GMP + 2 diphosphate</text>
        <dbReference type="Rhea" id="RHEA:24898"/>
        <dbReference type="ChEBI" id="CHEBI:33019"/>
        <dbReference type="ChEBI" id="CHEBI:37565"/>
        <dbReference type="ChEBI" id="CHEBI:58805"/>
        <dbReference type="EC" id="2.7.7.65"/>
    </reaction>
</comment>
<dbReference type="Pfam" id="PF00990">
    <property type="entry name" value="GGDEF"/>
    <property type="match status" value="1"/>
</dbReference>
<dbReference type="CDD" id="cd01949">
    <property type="entry name" value="GGDEF"/>
    <property type="match status" value="1"/>
</dbReference>
<dbReference type="NCBIfam" id="TIGR00254">
    <property type="entry name" value="GGDEF"/>
    <property type="match status" value="1"/>
</dbReference>
<gene>
    <name evidence="4" type="ORF">GTW51_20950</name>
</gene>
<evidence type="ECO:0000256" key="2">
    <source>
        <dbReference type="ARBA" id="ARBA00034247"/>
    </source>
</evidence>
<evidence type="ECO:0000313" key="4">
    <source>
        <dbReference type="EMBL" id="NDV89140.1"/>
    </source>
</evidence>
<sequence length="79" mass="8876">MTGLANRRALDDQLETEFARAVRAKSDLSFLMTDVDSFKAFNDTYGHPAGDACLRRIAAALKESLRRLGDFTAQKNLRR</sequence>
<dbReference type="PANTHER" id="PTHR45138">
    <property type="entry name" value="REGULATORY COMPONENTS OF SENSORY TRANSDUCTION SYSTEM"/>
    <property type="match status" value="1"/>
</dbReference>
<dbReference type="PANTHER" id="PTHR45138:SF9">
    <property type="entry name" value="DIGUANYLATE CYCLASE DGCM-RELATED"/>
    <property type="match status" value="1"/>
</dbReference>
<dbReference type="EC" id="2.7.7.65" evidence="1"/>
<evidence type="ECO:0000256" key="1">
    <source>
        <dbReference type="ARBA" id="ARBA00012528"/>
    </source>
</evidence>
<dbReference type="InterPro" id="IPR029787">
    <property type="entry name" value="Nucleotide_cyclase"/>
</dbReference>
<dbReference type="InterPro" id="IPR043128">
    <property type="entry name" value="Rev_trsase/Diguanyl_cyclase"/>
</dbReference>
<dbReference type="GO" id="GO:0005886">
    <property type="term" value="C:plasma membrane"/>
    <property type="evidence" value="ECO:0007669"/>
    <property type="project" value="TreeGrafter"/>
</dbReference>
<organism evidence="4 5">
    <name type="scientific">Aurantimonas aggregata</name>
    <dbReference type="NCBI Taxonomy" id="2047720"/>
    <lineage>
        <taxon>Bacteria</taxon>
        <taxon>Pseudomonadati</taxon>
        <taxon>Pseudomonadota</taxon>
        <taxon>Alphaproteobacteria</taxon>
        <taxon>Hyphomicrobiales</taxon>
        <taxon>Aurantimonadaceae</taxon>
        <taxon>Aurantimonas</taxon>
    </lineage>
</organism>
<comment type="caution">
    <text evidence="4">The sequence shown here is derived from an EMBL/GenBank/DDBJ whole genome shotgun (WGS) entry which is preliminary data.</text>
</comment>
<dbReference type="EMBL" id="JAAAMJ010000029">
    <property type="protein sequence ID" value="NDV89140.1"/>
    <property type="molecule type" value="Genomic_DNA"/>
</dbReference>
<dbReference type="AlphaFoldDB" id="A0A6L9MNQ0"/>
<dbReference type="InterPro" id="IPR000160">
    <property type="entry name" value="GGDEF_dom"/>
</dbReference>
<dbReference type="SUPFAM" id="SSF55073">
    <property type="entry name" value="Nucleotide cyclase"/>
    <property type="match status" value="1"/>
</dbReference>
<keyword evidence="5" id="KW-1185">Reference proteome</keyword>
<dbReference type="InterPro" id="IPR050469">
    <property type="entry name" value="Diguanylate_Cyclase"/>
</dbReference>
<name>A0A6L9MNQ0_9HYPH</name>